<reference evidence="1 2" key="1">
    <citation type="journal article" date="2017" name="Mol. Ecol.">
        <title>Comparative and population genomic landscape of Phellinus noxius: A hypervariable fungus causing root rot in trees.</title>
        <authorList>
            <person name="Chung C.L."/>
            <person name="Lee T.J."/>
            <person name="Akiba M."/>
            <person name="Lee H.H."/>
            <person name="Kuo T.H."/>
            <person name="Liu D."/>
            <person name="Ke H.M."/>
            <person name="Yokoi T."/>
            <person name="Roa M.B."/>
            <person name="Lu M.J."/>
            <person name="Chang Y.Y."/>
            <person name="Ann P.J."/>
            <person name="Tsai J.N."/>
            <person name="Chen C.Y."/>
            <person name="Tzean S.S."/>
            <person name="Ota Y."/>
            <person name="Hattori T."/>
            <person name="Sahashi N."/>
            <person name="Liou R.F."/>
            <person name="Kikuchi T."/>
            <person name="Tsai I.J."/>
        </authorList>
    </citation>
    <scope>NUCLEOTIDE SEQUENCE [LARGE SCALE GENOMIC DNA]</scope>
    <source>
        <strain evidence="1 2">FFPRI411160</strain>
    </source>
</reference>
<organism evidence="1 2">
    <name type="scientific">Pyrrhoderma noxium</name>
    <dbReference type="NCBI Taxonomy" id="2282107"/>
    <lineage>
        <taxon>Eukaryota</taxon>
        <taxon>Fungi</taxon>
        <taxon>Dikarya</taxon>
        <taxon>Basidiomycota</taxon>
        <taxon>Agaricomycotina</taxon>
        <taxon>Agaricomycetes</taxon>
        <taxon>Hymenochaetales</taxon>
        <taxon>Hymenochaetaceae</taxon>
        <taxon>Pyrrhoderma</taxon>
    </lineage>
</organism>
<dbReference type="InParanoid" id="A0A286U8Q9"/>
<gene>
    <name evidence="1" type="ORF">PNOK_0881300</name>
</gene>
<name>A0A286U8Q9_9AGAM</name>
<evidence type="ECO:0000313" key="1">
    <source>
        <dbReference type="EMBL" id="PAV15955.1"/>
    </source>
</evidence>
<proteinExistence type="predicted"/>
<comment type="caution">
    <text evidence="1">The sequence shown here is derived from an EMBL/GenBank/DDBJ whole genome shotgun (WGS) entry which is preliminary data.</text>
</comment>
<dbReference type="OrthoDB" id="3182995at2759"/>
<evidence type="ECO:0000313" key="2">
    <source>
        <dbReference type="Proteomes" id="UP000217199"/>
    </source>
</evidence>
<keyword evidence="2" id="KW-1185">Reference proteome</keyword>
<protein>
    <submittedName>
        <fullName evidence="1">Uncharacterized protein</fullName>
    </submittedName>
</protein>
<dbReference type="AlphaFoldDB" id="A0A286U8Q9"/>
<accession>A0A286U8Q9</accession>
<dbReference type="EMBL" id="NBII01000009">
    <property type="protein sequence ID" value="PAV15955.1"/>
    <property type="molecule type" value="Genomic_DNA"/>
</dbReference>
<dbReference type="Proteomes" id="UP000217199">
    <property type="component" value="Unassembled WGS sequence"/>
</dbReference>
<sequence>MHFWLSLPLKHQYLRGAMVTRDLDQLPSRIIVDKLLPSGYHLDCNKEDMVVAWLKDVKKELDMCSDEKAVEDLIRRRADEFPKEWLRRILF</sequence>